<sequence>MERVNEGWSQEEEDGIPLPGIQETLNKLLEEQTRIFGPEVDKAAKEATRFKRLLVNADLDQSIVAKLEETVAAVVNKVDGYVVVLGASVCYRSVLNAMQDGGLGELIEEWSELVSGNRPNETLALVVDAQEAFKVR</sequence>
<reference evidence="1 2" key="2">
    <citation type="submission" date="2018-11" db="EMBL/GenBank/DDBJ databases">
        <authorList>
            <consortium name="Pathogen Informatics"/>
        </authorList>
    </citation>
    <scope>NUCLEOTIDE SEQUENCE [LARGE SCALE GENOMIC DNA]</scope>
</reference>
<keyword evidence="2" id="KW-1185">Reference proteome</keyword>
<accession>A0A0R3XD67</accession>
<gene>
    <name evidence="1" type="ORF">TTAC_LOCUS11477</name>
</gene>
<organism evidence="3">
    <name type="scientific">Hydatigena taeniaeformis</name>
    <name type="common">Feline tapeworm</name>
    <name type="synonym">Taenia taeniaeformis</name>
    <dbReference type="NCBI Taxonomy" id="6205"/>
    <lineage>
        <taxon>Eukaryota</taxon>
        <taxon>Metazoa</taxon>
        <taxon>Spiralia</taxon>
        <taxon>Lophotrochozoa</taxon>
        <taxon>Platyhelminthes</taxon>
        <taxon>Cestoda</taxon>
        <taxon>Eucestoda</taxon>
        <taxon>Cyclophyllidea</taxon>
        <taxon>Taeniidae</taxon>
        <taxon>Hydatigera</taxon>
    </lineage>
</organism>
<dbReference type="WBParaSite" id="TTAC_0001149401-mRNA-1">
    <property type="protein sequence ID" value="TTAC_0001149401-mRNA-1"/>
    <property type="gene ID" value="TTAC_0001149401"/>
</dbReference>
<dbReference type="EMBL" id="UYWX01024372">
    <property type="protein sequence ID" value="VDM36616.1"/>
    <property type="molecule type" value="Genomic_DNA"/>
</dbReference>
<reference evidence="3" key="1">
    <citation type="submission" date="2017-02" db="UniProtKB">
        <authorList>
            <consortium name="WormBaseParasite"/>
        </authorList>
    </citation>
    <scope>IDENTIFICATION</scope>
</reference>
<protein>
    <submittedName>
        <fullName evidence="3">MIF4G_like_2 domain-containing protein</fullName>
    </submittedName>
</protein>
<dbReference type="AlphaFoldDB" id="A0A0R3XD67"/>
<evidence type="ECO:0000313" key="1">
    <source>
        <dbReference type="EMBL" id="VDM36616.1"/>
    </source>
</evidence>
<dbReference type="Proteomes" id="UP000274429">
    <property type="component" value="Unassembled WGS sequence"/>
</dbReference>
<name>A0A0R3XD67_HYDTA</name>
<proteinExistence type="predicted"/>
<evidence type="ECO:0000313" key="2">
    <source>
        <dbReference type="Proteomes" id="UP000274429"/>
    </source>
</evidence>
<dbReference type="STRING" id="6205.A0A0R3XD67"/>
<evidence type="ECO:0000313" key="3">
    <source>
        <dbReference type="WBParaSite" id="TTAC_0001149401-mRNA-1"/>
    </source>
</evidence>